<dbReference type="PANTHER" id="PTHR46889:SF4">
    <property type="entry name" value="TRANSPOSASE INSO FOR INSERTION SEQUENCE ELEMENT IS911B-RELATED"/>
    <property type="match status" value="1"/>
</dbReference>
<keyword evidence="1" id="KW-0812">Transmembrane</keyword>
<feature type="transmembrane region" description="Helical" evidence="1">
    <location>
        <begin position="28"/>
        <end position="53"/>
    </location>
</feature>
<comment type="caution">
    <text evidence="2">The sequence shown here is derived from an EMBL/GenBank/DDBJ whole genome shotgun (WGS) entry which is preliminary data.</text>
</comment>
<gene>
    <name evidence="2" type="ORF">BI344_05200</name>
</gene>
<name>A0ABX3CIJ5_9NEIS</name>
<dbReference type="InterPro" id="IPR050900">
    <property type="entry name" value="Transposase_IS3/IS150/IS904"/>
</dbReference>
<dbReference type="Proteomes" id="UP000180280">
    <property type="component" value="Unassembled WGS sequence"/>
</dbReference>
<keyword evidence="1" id="KW-0472">Membrane</keyword>
<evidence type="ECO:0000256" key="1">
    <source>
        <dbReference type="SAM" id="Phobius"/>
    </source>
</evidence>
<evidence type="ECO:0008006" key="4">
    <source>
        <dbReference type="Google" id="ProtNLM"/>
    </source>
</evidence>
<evidence type="ECO:0000313" key="2">
    <source>
        <dbReference type="EMBL" id="OHX21901.1"/>
    </source>
</evidence>
<proteinExistence type="predicted"/>
<accession>A0ABX3CIJ5</accession>
<keyword evidence="3" id="KW-1185">Reference proteome</keyword>
<dbReference type="SUPFAM" id="SSF53098">
    <property type="entry name" value="Ribonuclease H-like"/>
    <property type="match status" value="1"/>
</dbReference>
<keyword evidence="1" id="KW-1133">Transmembrane helix</keyword>
<sequence>MTTRRDKRQAAANDLVNRRFHASRPNQLWVADMTYVPTWAGFLYLAVVISGAIMSSVGPWESI</sequence>
<dbReference type="EMBL" id="MKCT01000001">
    <property type="protein sequence ID" value="OHX21901.1"/>
    <property type="molecule type" value="Genomic_DNA"/>
</dbReference>
<evidence type="ECO:0000313" key="3">
    <source>
        <dbReference type="Proteomes" id="UP000180280"/>
    </source>
</evidence>
<dbReference type="InterPro" id="IPR012337">
    <property type="entry name" value="RNaseH-like_sf"/>
</dbReference>
<organism evidence="2 3">
    <name type="scientific">Chromobacterium sphagni</name>
    <dbReference type="NCBI Taxonomy" id="1903179"/>
    <lineage>
        <taxon>Bacteria</taxon>
        <taxon>Pseudomonadati</taxon>
        <taxon>Pseudomonadota</taxon>
        <taxon>Betaproteobacteria</taxon>
        <taxon>Neisseriales</taxon>
        <taxon>Chromobacteriaceae</taxon>
        <taxon>Chromobacterium</taxon>
    </lineage>
</organism>
<reference evidence="2 3" key="1">
    <citation type="submission" date="2016-09" db="EMBL/GenBank/DDBJ databases">
        <title>Chromobacterium muskegensis sp. nov., an insecticidal bacterium isolated from Sphagnum bogs.</title>
        <authorList>
            <person name="Sparks M.E."/>
            <person name="Blackburn M.B."/>
            <person name="Gundersen-Rindal D.E."/>
            <person name="Mitchell A."/>
            <person name="Farrar R."/>
            <person name="Kuhar D."/>
        </authorList>
    </citation>
    <scope>NUCLEOTIDE SEQUENCE [LARGE SCALE GENOMIC DNA]</scope>
    <source>
        <strain evidence="2 3">14B-1</strain>
    </source>
</reference>
<protein>
    <recommendedName>
        <fullName evidence="4">Transposase</fullName>
    </recommendedName>
</protein>
<dbReference type="PANTHER" id="PTHR46889">
    <property type="entry name" value="TRANSPOSASE INSF FOR INSERTION SEQUENCE IS3B-RELATED"/>
    <property type="match status" value="1"/>
</dbReference>